<dbReference type="AlphaFoldDB" id="A0A8J5JV21"/>
<protein>
    <submittedName>
        <fullName evidence="1">Uncharacterized protein</fullName>
    </submittedName>
</protein>
<gene>
    <name evidence="1" type="ORF">Hamer_G017282</name>
</gene>
<dbReference type="Proteomes" id="UP000747542">
    <property type="component" value="Unassembled WGS sequence"/>
</dbReference>
<organism evidence="1 2">
    <name type="scientific">Homarus americanus</name>
    <name type="common">American lobster</name>
    <dbReference type="NCBI Taxonomy" id="6706"/>
    <lineage>
        <taxon>Eukaryota</taxon>
        <taxon>Metazoa</taxon>
        <taxon>Ecdysozoa</taxon>
        <taxon>Arthropoda</taxon>
        <taxon>Crustacea</taxon>
        <taxon>Multicrustacea</taxon>
        <taxon>Malacostraca</taxon>
        <taxon>Eumalacostraca</taxon>
        <taxon>Eucarida</taxon>
        <taxon>Decapoda</taxon>
        <taxon>Pleocyemata</taxon>
        <taxon>Astacidea</taxon>
        <taxon>Nephropoidea</taxon>
        <taxon>Nephropidae</taxon>
        <taxon>Homarus</taxon>
    </lineage>
</organism>
<name>A0A8J5JV21_HOMAM</name>
<keyword evidence="2" id="KW-1185">Reference proteome</keyword>
<accession>A0A8J5JV21</accession>
<evidence type="ECO:0000313" key="1">
    <source>
        <dbReference type="EMBL" id="KAG7164882.1"/>
    </source>
</evidence>
<proteinExistence type="predicted"/>
<dbReference type="EMBL" id="JAHLQT010024908">
    <property type="protein sequence ID" value="KAG7164882.1"/>
    <property type="molecule type" value="Genomic_DNA"/>
</dbReference>
<comment type="caution">
    <text evidence="1">The sequence shown here is derived from an EMBL/GenBank/DDBJ whole genome shotgun (WGS) entry which is preliminary data.</text>
</comment>
<sequence length="189" mass="20934">MAALALSGCDIIAHLHGIDKVTAIQTLKSGHRFDKFGKIVAEITEVVSQATRFVAACYDSKVIHDMSTVRFNVWTSKMSNKRLTSAPELRCFPPTTAAFELHVLRVHYQTMIWRTALEVGPPNHDPRQYRWSSDQASNLLLPVTLPLDVSPVPDSVQKLIKCSCSTNLPCSTDRHSCVAAMLSCSIFCC</sequence>
<evidence type="ECO:0000313" key="2">
    <source>
        <dbReference type="Proteomes" id="UP000747542"/>
    </source>
</evidence>
<reference evidence="1" key="1">
    <citation type="journal article" date="2021" name="Sci. Adv.">
        <title>The American lobster genome reveals insights on longevity, neural, and immune adaptations.</title>
        <authorList>
            <person name="Polinski J.M."/>
            <person name="Zimin A.V."/>
            <person name="Clark K.F."/>
            <person name="Kohn A.B."/>
            <person name="Sadowski N."/>
            <person name="Timp W."/>
            <person name="Ptitsyn A."/>
            <person name="Khanna P."/>
            <person name="Romanova D.Y."/>
            <person name="Williams P."/>
            <person name="Greenwood S.J."/>
            <person name="Moroz L.L."/>
            <person name="Walt D.R."/>
            <person name="Bodnar A.G."/>
        </authorList>
    </citation>
    <scope>NUCLEOTIDE SEQUENCE</scope>
    <source>
        <strain evidence="1">GMGI-L3</strain>
    </source>
</reference>